<evidence type="ECO:0000313" key="8">
    <source>
        <dbReference type="EMBL" id="PNF15539.1"/>
    </source>
</evidence>
<dbReference type="STRING" id="105785.A0A2J7PGT8"/>
<keyword evidence="9" id="KW-1185">Reference proteome</keyword>
<keyword evidence="3 7" id="KW-0812">Transmembrane</keyword>
<reference evidence="8 9" key="1">
    <citation type="submission" date="2017-12" db="EMBL/GenBank/DDBJ databases">
        <title>Hemimetabolous genomes reveal molecular basis of termite eusociality.</title>
        <authorList>
            <person name="Harrison M.C."/>
            <person name="Jongepier E."/>
            <person name="Robertson H.M."/>
            <person name="Arning N."/>
            <person name="Bitard-Feildel T."/>
            <person name="Chao H."/>
            <person name="Childers C.P."/>
            <person name="Dinh H."/>
            <person name="Doddapaneni H."/>
            <person name="Dugan S."/>
            <person name="Gowin J."/>
            <person name="Greiner C."/>
            <person name="Han Y."/>
            <person name="Hu H."/>
            <person name="Hughes D.S.T."/>
            <person name="Huylmans A.-K."/>
            <person name="Kemena C."/>
            <person name="Kremer L.P.M."/>
            <person name="Lee S.L."/>
            <person name="Lopez-Ezquerra A."/>
            <person name="Mallet L."/>
            <person name="Monroy-Kuhn J.M."/>
            <person name="Moser A."/>
            <person name="Murali S.C."/>
            <person name="Muzny D.M."/>
            <person name="Otani S."/>
            <person name="Piulachs M.-D."/>
            <person name="Poelchau M."/>
            <person name="Qu J."/>
            <person name="Schaub F."/>
            <person name="Wada-Katsumata A."/>
            <person name="Worley K.C."/>
            <person name="Xie Q."/>
            <person name="Ylla G."/>
            <person name="Poulsen M."/>
            <person name="Gibbs R.A."/>
            <person name="Schal C."/>
            <person name="Richards S."/>
            <person name="Belles X."/>
            <person name="Korb J."/>
            <person name="Bornberg-Bauer E."/>
        </authorList>
    </citation>
    <scope>NUCLEOTIDE SEQUENCE [LARGE SCALE GENOMIC DNA]</scope>
    <source>
        <tissue evidence="8">Whole body</tissue>
    </source>
</reference>
<dbReference type="PANTHER" id="PTHR11523">
    <property type="entry name" value="SODIUM/POTASSIUM-DEPENDENT ATPASE BETA SUBUNIT"/>
    <property type="match status" value="1"/>
</dbReference>
<evidence type="ECO:0000256" key="3">
    <source>
        <dbReference type="ARBA" id="ARBA00022692"/>
    </source>
</evidence>
<gene>
    <name evidence="8" type="ORF">B7P43_G16475</name>
</gene>
<organism evidence="8 9">
    <name type="scientific">Cryptotermes secundus</name>
    <dbReference type="NCBI Taxonomy" id="105785"/>
    <lineage>
        <taxon>Eukaryota</taxon>
        <taxon>Metazoa</taxon>
        <taxon>Ecdysozoa</taxon>
        <taxon>Arthropoda</taxon>
        <taxon>Hexapoda</taxon>
        <taxon>Insecta</taxon>
        <taxon>Pterygota</taxon>
        <taxon>Neoptera</taxon>
        <taxon>Polyneoptera</taxon>
        <taxon>Dictyoptera</taxon>
        <taxon>Blattodea</taxon>
        <taxon>Blattoidea</taxon>
        <taxon>Termitoidae</taxon>
        <taxon>Kalotermitidae</taxon>
        <taxon>Cryptotermitinae</taxon>
        <taxon>Cryptotermes</taxon>
    </lineage>
</organism>
<accession>A0A2J7PGT8</accession>
<comment type="similarity">
    <text evidence="2">Belongs to the X(+)/potassium ATPases subunit beta family.</text>
</comment>
<evidence type="ECO:0000256" key="4">
    <source>
        <dbReference type="ARBA" id="ARBA00022968"/>
    </source>
</evidence>
<dbReference type="OrthoDB" id="5912413at2759"/>
<dbReference type="Pfam" id="PF00287">
    <property type="entry name" value="Na_K-ATPase"/>
    <property type="match status" value="1"/>
</dbReference>
<dbReference type="GO" id="GO:1990573">
    <property type="term" value="P:potassium ion import across plasma membrane"/>
    <property type="evidence" value="ECO:0007669"/>
    <property type="project" value="TreeGrafter"/>
</dbReference>
<name>A0A2J7PGT8_9NEOP</name>
<feature type="transmembrane region" description="Helical" evidence="7">
    <location>
        <begin position="116"/>
        <end position="138"/>
    </location>
</feature>
<proteinExistence type="inferred from homology"/>
<comment type="caution">
    <text evidence="8">The sequence shown here is derived from an EMBL/GenBank/DDBJ whole genome shotgun (WGS) entry which is preliminary data.</text>
</comment>
<dbReference type="GO" id="GO:0001671">
    <property type="term" value="F:ATPase activator activity"/>
    <property type="evidence" value="ECO:0007669"/>
    <property type="project" value="TreeGrafter"/>
</dbReference>
<evidence type="ECO:0000313" key="9">
    <source>
        <dbReference type="Proteomes" id="UP000235965"/>
    </source>
</evidence>
<dbReference type="InterPro" id="IPR000402">
    <property type="entry name" value="Na/K_ATPase_sub_beta"/>
</dbReference>
<dbReference type="AlphaFoldDB" id="A0A2J7PGT8"/>
<dbReference type="Gene3D" id="2.60.40.1660">
    <property type="entry name" value="Na, k-atpase alpha subunit"/>
    <property type="match status" value="1"/>
</dbReference>
<keyword evidence="6 7" id="KW-0472">Membrane</keyword>
<evidence type="ECO:0000256" key="1">
    <source>
        <dbReference type="ARBA" id="ARBA00004606"/>
    </source>
</evidence>
<keyword evidence="4" id="KW-0735">Signal-anchor</keyword>
<dbReference type="EMBL" id="NEVH01025161">
    <property type="protein sequence ID" value="PNF15539.1"/>
    <property type="molecule type" value="Genomic_DNA"/>
</dbReference>
<dbReference type="PANTHER" id="PTHR11523:SF28">
    <property type="entry name" value="NA_K-ATPASE BETA SUBUNIT ISOFORM 4-RELATED"/>
    <property type="match status" value="1"/>
</dbReference>
<protein>
    <recommendedName>
        <fullName evidence="10">Sodium/potassium-transporting ATPase subunit beta-2</fullName>
    </recommendedName>
</protein>
<dbReference type="Proteomes" id="UP000235965">
    <property type="component" value="Unassembled WGS sequence"/>
</dbReference>
<evidence type="ECO:0000256" key="6">
    <source>
        <dbReference type="ARBA" id="ARBA00023136"/>
    </source>
</evidence>
<dbReference type="GO" id="GO:0005890">
    <property type="term" value="C:sodium:potassium-exchanging ATPase complex"/>
    <property type="evidence" value="ECO:0007669"/>
    <property type="project" value="InterPro"/>
</dbReference>
<comment type="subcellular location">
    <subcellularLocation>
        <location evidence="1">Membrane</location>
        <topology evidence="1">Single-pass type II membrane protein</topology>
    </subcellularLocation>
</comment>
<dbReference type="GO" id="GO:0006883">
    <property type="term" value="P:intracellular sodium ion homeostasis"/>
    <property type="evidence" value="ECO:0007669"/>
    <property type="project" value="TreeGrafter"/>
</dbReference>
<sequence length="365" mass="41643">MTRSRDGQQKNRCSIPNEVKDIVLFPPQRPDRPWGPSSLLSSGYLGLSPLGPSGRDPSQCAVDMSKGNKFVDPIDVLYEYAPPPHKTRLEALRDFFYNSEEGSCLGRTPKLWLRVFVFYLFFYIGLAAFWAACMWGLLNTINEDTPTYTLDSSIIGSSPGLASRPVPPEGRESILTYSQVKKSWLSSSDWLPSVDEFLQEYQTTVNNSKECNYTSGRDDENMVCDVDINSWGDCKPNGTFIPNVCMFFKINKIFEWKPDYYKDLESLPQEMPEDLKNVINDTFYLFPAAKNKVWLSCEGRNQDDQQHLGTIKYYPEQGFPGYYFPFRNQIGFRSPIVAMRILEPKRKSSISLLNQASIAVLSCFT</sequence>
<dbReference type="InterPro" id="IPR038702">
    <property type="entry name" value="Na/K_ATPase_sub_beta_sf"/>
</dbReference>
<evidence type="ECO:0000256" key="5">
    <source>
        <dbReference type="ARBA" id="ARBA00022989"/>
    </source>
</evidence>
<dbReference type="GO" id="GO:0036376">
    <property type="term" value="P:sodium ion export across plasma membrane"/>
    <property type="evidence" value="ECO:0007669"/>
    <property type="project" value="TreeGrafter"/>
</dbReference>
<keyword evidence="5 7" id="KW-1133">Transmembrane helix</keyword>
<evidence type="ECO:0008006" key="10">
    <source>
        <dbReference type="Google" id="ProtNLM"/>
    </source>
</evidence>
<dbReference type="GO" id="GO:0030007">
    <property type="term" value="P:intracellular potassium ion homeostasis"/>
    <property type="evidence" value="ECO:0007669"/>
    <property type="project" value="TreeGrafter"/>
</dbReference>
<evidence type="ECO:0000256" key="2">
    <source>
        <dbReference type="ARBA" id="ARBA00005876"/>
    </source>
</evidence>
<dbReference type="InParanoid" id="A0A2J7PGT8"/>
<evidence type="ECO:0000256" key="7">
    <source>
        <dbReference type="SAM" id="Phobius"/>
    </source>
</evidence>